<comment type="caution">
    <text evidence="3">The sequence shown here is derived from an EMBL/GenBank/DDBJ whole genome shotgun (WGS) entry which is preliminary data.</text>
</comment>
<dbReference type="InterPro" id="IPR056490">
    <property type="entry name" value="Rcc01698_C"/>
</dbReference>
<accession>A0A6I4V702</accession>
<feature type="domain" description="Tip attachment protein J" evidence="1">
    <location>
        <begin position="284"/>
        <end position="388"/>
    </location>
</feature>
<dbReference type="AlphaFoldDB" id="A0A6I4V702"/>
<evidence type="ECO:0000259" key="1">
    <source>
        <dbReference type="Pfam" id="PF13550"/>
    </source>
</evidence>
<dbReference type="RefSeq" id="WP_160731286.1">
    <property type="nucleotide sequence ID" value="NZ_WTYP01000002.1"/>
</dbReference>
<dbReference type="Proteomes" id="UP000471435">
    <property type="component" value="Unassembled WGS sequence"/>
</dbReference>
<proteinExistence type="predicted"/>
<dbReference type="EMBL" id="WTYP01000002">
    <property type="protein sequence ID" value="MXP48064.1"/>
    <property type="molecule type" value="Genomic_DNA"/>
</dbReference>
<evidence type="ECO:0000259" key="2">
    <source>
        <dbReference type="Pfam" id="PF23666"/>
    </source>
</evidence>
<organism evidence="3 4">
    <name type="scientific">Pontixanthobacter luteolus</name>
    <dbReference type="NCBI Taxonomy" id="295089"/>
    <lineage>
        <taxon>Bacteria</taxon>
        <taxon>Pseudomonadati</taxon>
        <taxon>Pseudomonadota</taxon>
        <taxon>Alphaproteobacteria</taxon>
        <taxon>Sphingomonadales</taxon>
        <taxon>Erythrobacteraceae</taxon>
        <taxon>Pontixanthobacter</taxon>
    </lineage>
</organism>
<name>A0A6I4V702_9SPHN</name>
<dbReference type="OrthoDB" id="8445115at2"/>
<dbReference type="Pfam" id="PF23666">
    <property type="entry name" value="Rcc01698_C"/>
    <property type="match status" value="1"/>
</dbReference>
<gene>
    <name evidence="3" type="ORF">GRI43_11775</name>
</gene>
<protein>
    <submittedName>
        <fullName evidence="3">Uncharacterized protein</fullName>
    </submittedName>
</protein>
<evidence type="ECO:0000313" key="4">
    <source>
        <dbReference type="Proteomes" id="UP000471435"/>
    </source>
</evidence>
<dbReference type="Pfam" id="PF13550">
    <property type="entry name" value="Phage-tail_3"/>
    <property type="match status" value="1"/>
</dbReference>
<feature type="domain" description="Rcc01698-like C-terminal" evidence="2">
    <location>
        <begin position="481"/>
        <end position="576"/>
    </location>
</feature>
<sequence>MATLVLGALGTVFGGPIGGAIGALAGRQIDAKILGSGTREGPRLKELDVTTSSYGSPLSRHFGTMRVSGTIIWATDLVESKEKSGGGKGRPKTTSYSYSSSFAVALSSRPIKRIGRIWADGNLLRGTAGDLKAGGTLRIYTGAGDQPSDPLMAAAAGGNCPAYRGCAYVVFEDLQLADFGNRIPALTFEVIADDDEVSSEEFFRSEENTPAAPMRFSGLTGISHEGGSYAGILSTLDLLYPMQTSIADGSLMVEAESEANGQAPLLPAASAWEDGEFGKRTGVARERANAESALLTGLRYYDVSRDYQPGIQRAIGRSRPAQDSVLQFPGALEPANARSLINQAAQRAEDSREIMQWRLIELDERFRPGTTVRVPGSPGLWTITGWEWREKGVELELKRAARQQRHSVPADGGTAPQAADWVPSETYLRAFELPGQLVSSGDQPKIYAAVGSSDASWRGAALYANAGGILDPLGPSGRGQATMAKLVEPLPPSPSLRFEALSRMDVETVSEDHLFSDCSIDALASGRNRLILNDEIIQFTTADRLSSTRWQLSGLLRGRGGTEHLAQTAHAPGSAVTAIDANLIELALTRFGGGSVSSIAAIGAGDDDPVLSEISNLGRGSLPLTPVHPRVTHLPNGDLRLQWTRRARGSWIWNSSTEVPLVEEAELYRVGIGSPENQAMWEVGETHVNIPASVASSFAGQSAWVRQVGRFGESEALELILLQ</sequence>
<dbReference type="InterPro" id="IPR032876">
    <property type="entry name" value="J_dom"/>
</dbReference>
<keyword evidence="4" id="KW-1185">Reference proteome</keyword>
<evidence type="ECO:0000313" key="3">
    <source>
        <dbReference type="EMBL" id="MXP48064.1"/>
    </source>
</evidence>
<reference evidence="3 4" key="1">
    <citation type="submission" date="2019-12" db="EMBL/GenBank/DDBJ databases">
        <title>Genomic-based taxomic classification of the family Erythrobacteraceae.</title>
        <authorList>
            <person name="Xu L."/>
        </authorList>
    </citation>
    <scope>NUCLEOTIDE SEQUENCE [LARGE SCALE GENOMIC DNA]</scope>
    <source>
        <strain evidence="3 4">SW-109</strain>
    </source>
</reference>